<reference evidence="2" key="1">
    <citation type="submission" date="2022-11" db="UniProtKB">
        <authorList>
            <consortium name="WormBaseParasite"/>
        </authorList>
    </citation>
    <scope>IDENTIFICATION</scope>
</reference>
<proteinExistence type="predicted"/>
<sequence length="245" mass="28550">MDQERCYHVDVFDPSTIDLNRPATTVDEYMKQVVVTRMNCTEVAYTKIDPDKIKKPIIQSAPTINDKCLYAPNRKWQDKFIIRFGNDREEIEYQRSKIKALKIKNLLPQIGDGQAWLNFCLKQRSPHVPIEESHEPLYSAHTGTPPTLRLVLSFSDILVDKLLSHFFNAFKENGYSRALFEWFYALLLVVKTPIQHDTMAILRSFTKLCRQKRAELGEDEAEIIREYTIFIAIISLFFSQKDLAD</sequence>
<dbReference type="WBParaSite" id="ES5_v2.g10260.t1">
    <property type="protein sequence ID" value="ES5_v2.g10260.t1"/>
    <property type="gene ID" value="ES5_v2.g10260"/>
</dbReference>
<evidence type="ECO:0000313" key="2">
    <source>
        <dbReference type="WBParaSite" id="ES5_v2.g10260.t1"/>
    </source>
</evidence>
<accession>A0AC34EZX2</accession>
<organism evidence="1 2">
    <name type="scientific">Panagrolaimus sp. ES5</name>
    <dbReference type="NCBI Taxonomy" id="591445"/>
    <lineage>
        <taxon>Eukaryota</taxon>
        <taxon>Metazoa</taxon>
        <taxon>Ecdysozoa</taxon>
        <taxon>Nematoda</taxon>
        <taxon>Chromadorea</taxon>
        <taxon>Rhabditida</taxon>
        <taxon>Tylenchina</taxon>
        <taxon>Panagrolaimomorpha</taxon>
        <taxon>Panagrolaimoidea</taxon>
        <taxon>Panagrolaimidae</taxon>
        <taxon>Panagrolaimus</taxon>
    </lineage>
</organism>
<evidence type="ECO:0000313" key="1">
    <source>
        <dbReference type="Proteomes" id="UP000887579"/>
    </source>
</evidence>
<dbReference type="Proteomes" id="UP000887579">
    <property type="component" value="Unplaced"/>
</dbReference>
<name>A0AC34EZX2_9BILA</name>
<protein>
    <submittedName>
        <fullName evidence="2">Gem-associated protein 2</fullName>
    </submittedName>
</protein>